<protein>
    <submittedName>
        <fullName evidence="1">Uncharacterized protein</fullName>
    </submittedName>
</protein>
<evidence type="ECO:0000313" key="2">
    <source>
        <dbReference type="Proteomes" id="UP000660083"/>
    </source>
</evidence>
<dbReference type="AlphaFoldDB" id="A0A0R1A0L9"/>
<gene>
    <name evidence="1" type="ORF">JDA50_15820</name>
</gene>
<proteinExistence type="predicted"/>
<comment type="caution">
    <text evidence="1">The sequence shown here is derived from an EMBL/GenBank/DDBJ whole genome shotgun (WGS) entry which is preliminary data.</text>
</comment>
<name>A0A0R1A0L9_ACIPI</name>
<evidence type="ECO:0000313" key="1">
    <source>
        <dbReference type="EMBL" id="MBK1445878.1"/>
    </source>
</evidence>
<accession>A0A0R1A0L9</accession>
<accession>A0A1H8VMU1</accession>
<accession>K9C8E5</accession>
<sequence>MRKLVSIIILLGVAWLAKLSYDMWQISRTVPELKQSLLQSEQHYANLNDQLVALQRQLQNQPVSTGNKTSSVVQPDAPPTGIAPTVLIKQKLDLIQFAIDQQQLIYAVDQLNQLQQSLVHYEIAPALQHSLNQSLEQDKQAVQQFTLAQNQRHQLIDDLLQNIDKNIQQALAQPKLEMDQSETVSWWKKWFRIEKVETPSINLMSRSVVLKEVQLRLLIAEQALNQGKMTEYQNELQSVMQKLDEMPDATSQQLKKRIAKVAHLSIVPVPKLSTLGLIGS</sequence>
<dbReference type="RefSeq" id="WP_002121187.1">
    <property type="nucleotide sequence ID" value="NZ_AMST01000111.1"/>
</dbReference>
<dbReference type="Proteomes" id="UP000660083">
    <property type="component" value="Unassembled WGS sequence"/>
</dbReference>
<reference evidence="1" key="1">
    <citation type="submission" date="2020-12" db="EMBL/GenBank/DDBJ databases">
        <authorList>
            <person name="Chopjitt P."/>
        </authorList>
    </citation>
    <scope>NUCLEOTIDE SEQUENCE</scope>
    <source>
        <strain evidence="1">AP1</strain>
    </source>
</reference>
<dbReference type="EMBL" id="JAEFCT010000014">
    <property type="protein sequence ID" value="MBK1445878.1"/>
    <property type="molecule type" value="Genomic_DNA"/>
</dbReference>
<organism evidence="1 2">
    <name type="scientific">Acinetobacter pittii</name>
    <name type="common">Acinetobacter genomosp. 3</name>
    <dbReference type="NCBI Taxonomy" id="48296"/>
    <lineage>
        <taxon>Bacteria</taxon>
        <taxon>Pseudomonadati</taxon>
        <taxon>Pseudomonadota</taxon>
        <taxon>Gammaproteobacteria</taxon>
        <taxon>Moraxellales</taxon>
        <taxon>Moraxellaceae</taxon>
        <taxon>Acinetobacter</taxon>
        <taxon>Acinetobacter calcoaceticus/baumannii complex</taxon>
    </lineage>
</organism>